<evidence type="ECO:0000256" key="2">
    <source>
        <dbReference type="ARBA" id="ARBA00022980"/>
    </source>
</evidence>
<dbReference type="PANTHER" id="PTHR43168:SF2">
    <property type="entry name" value="LARGE RIBOSOMAL SUBUNIT PROTEIN BL33C"/>
    <property type="match status" value="1"/>
</dbReference>
<evidence type="ECO:0000256" key="4">
    <source>
        <dbReference type="ARBA" id="ARBA00035176"/>
    </source>
</evidence>
<dbReference type="InterPro" id="IPR038584">
    <property type="entry name" value="Ribosomal_bL33_sf"/>
</dbReference>
<accession>D4LBZ8</accession>
<dbReference type="Pfam" id="PF00471">
    <property type="entry name" value="Ribosomal_L33"/>
    <property type="match status" value="1"/>
</dbReference>
<dbReference type="PANTHER" id="PTHR43168">
    <property type="entry name" value="50S RIBOSOMAL PROTEIN L33, CHLOROPLASTIC"/>
    <property type="match status" value="1"/>
</dbReference>
<reference evidence="6" key="1">
    <citation type="submission" date="2010-03" db="EMBL/GenBank/DDBJ databases">
        <title>The genome sequence of Ruminococcus sp. 18P13.</title>
        <authorList>
            <consortium name="metaHIT consortium -- http://www.metahit.eu/"/>
            <person name="Pajon A."/>
            <person name="Turner K."/>
            <person name="Parkhill J."/>
            <person name="Bernalier A."/>
        </authorList>
    </citation>
    <scope>NUCLEOTIDE SEQUENCE [LARGE SCALE GENOMIC DNA]</scope>
    <source>
        <strain evidence="6">Type strain: 18P13</strain>
    </source>
</reference>
<dbReference type="EMBL" id="FP929052">
    <property type="protein sequence ID" value="CBL17143.1"/>
    <property type="molecule type" value="Genomic_DNA"/>
</dbReference>
<dbReference type="KEGG" id="rch:RUM_09730"/>
<organism evidence="6 7">
    <name type="scientific">Ruminococcus champanellensis (strain DSM 18848 / JCM 17042 / KCTC 15320 / 18P13)</name>
    <dbReference type="NCBI Taxonomy" id="213810"/>
    <lineage>
        <taxon>Bacteria</taxon>
        <taxon>Bacillati</taxon>
        <taxon>Bacillota</taxon>
        <taxon>Clostridia</taxon>
        <taxon>Eubacteriales</taxon>
        <taxon>Oscillospiraceae</taxon>
        <taxon>Ruminococcus</taxon>
    </lineage>
</organism>
<dbReference type="GO" id="GO:0003735">
    <property type="term" value="F:structural constituent of ribosome"/>
    <property type="evidence" value="ECO:0007669"/>
    <property type="project" value="InterPro"/>
</dbReference>
<dbReference type="NCBIfam" id="TIGR01023">
    <property type="entry name" value="rpmG_bact"/>
    <property type="match status" value="1"/>
</dbReference>
<evidence type="ECO:0000313" key="7">
    <source>
        <dbReference type="Proteomes" id="UP000007054"/>
    </source>
</evidence>
<dbReference type="GO" id="GO:0006412">
    <property type="term" value="P:translation"/>
    <property type="evidence" value="ECO:0007669"/>
    <property type="project" value="UniProtKB-UniRule"/>
</dbReference>
<dbReference type="NCBIfam" id="NF001764">
    <property type="entry name" value="PRK00504.1"/>
    <property type="match status" value="1"/>
</dbReference>
<evidence type="ECO:0000256" key="1">
    <source>
        <dbReference type="ARBA" id="ARBA00007596"/>
    </source>
</evidence>
<dbReference type="STRING" id="213810.RUM_09730"/>
<dbReference type="HAMAP" id="MF_00294">
    <property type="entry name" value="Ribosomal_bL33"/>
    <property type="match status" value="1"/>
</dbReference>
<dbReference type="InterPro" id="IPR018264">
    <property type="entry name" value="Ribosomal_bL33_CS"/>
</dbReference>
<dbReference type="PATRIC" id="fig|213810.4.peg.875"/>
<dbReference type="SUPFAM" id="SSF57829">
    <property type="entry name" value="Zn-binding ribosomal proteins"/>
    <property type="match status" value="1"/>
</dbReference>
<keyword evidence="3 5" id="KW-0687">Ribonucleoprotein</keyword>
<evidence type="ECO:0000313" key="6">
    <source>
        <dbReference type="EMBL" id="CBL17143.1"/>
    </source>
</evidence>
<dbReference type="InterPro" id="IPR001705">
    <property type="entry name" value="Ribosomal_bL33"/>
</dbReference>
<name>D4LBZ8_RUMC1</name>
<dbReference type="OrthoDB" id="9801333at2"/>
<comment type="similarity">
    <text evidence="1 5">Belongs to the bacterial ribosomal protein bL33 family.</text>
</comment>
<dbReference type="HOGENOM" id="CLU_190949_0_2_9"/>
<reference evidence="6" key="2">
    <citation type="submission" date="2010-03" db="EMBL/GenBank/DDBJ databases">
        <authorList>
            <person name="Pajon A."/>
        </authorList>
    </citation>
    <scope>NUCLEOTIDE SEQUENCE</scope>
    <source>
        <strain evidence="6">Type strain: 18P13</strain>
    </source>
</reference>
<dbReference type="Gene3D" id="2.20.28.120">
    <property type="entry name" value="Ribosomal protein L33"/>
    <property type="match status" value="1"/>
</dbReference>
<dbReference type="GO" id="GO:0005737">
    <property type="term" value="C:cytoplasm"/>
    <property type="evidence" value="ECO:0007669"/>
    <property type="project" value="UniProtKB-ARBA"/>
</dbReference>
<dbReference type="RefSeq" id="WP_015558050.1">
    <property type="nucleotide sequence ID" value="NC_021039.1"/>
</dbReference>
<gene>
    <name evidence="5" type="primary">rpmG</name>
    <name evidence="6" type="ordered locus">RUM_09730</name>
</gene>
<dbReference type="GO" id="GO:0005840">
    <property type="term" value="C:ribosome"/>
    <property type="evidence" value="ECO:0007669"/>
    <property type="project" value="UniProtKB-KW"/>
</dbReference>
<sequence length="49" mass="5962">MRVKVTLACTECKQRNYVSKKNKKNDPERIEMNKHCKFCKKHTLHRETK</sequence>
<dbReference type="PROSITE" id="PS00582">
    <property type="entry name" value="RIBOSOMAL_L33"/>
    <property type="match status" value="1"/>
</dbReference>
<dbReference type="Proteomes" id="UP000007054">
    <property type="component" value="Chromosome"/>
</dbReference>
<keyword evidence="2 5" id="KW-0689">Ribosomal protein</keyword>
<evidence type="ECO:0000256" key="5">
    <source>
        <dbReference type="HAMAP-Rule" id="MF_00294"/>
    </source>
</evidence>
<dbReference type="NCBIfam" id="NF001860">
    <property type="entry name" value="PRK00595.1"/>
    <property type="match status" value="1"/>
</dbReference>
<dbReference type="AlphaFoldDB" id="D4LBZ8"/>
<dbReference type="BioCyc" id="RCHA213810:RUM_RS04675-MONOMER"/>
<dbReference type="InterPro" id="IPR011332">
    <property type="entry name" value="Ribosomal_zn-bd"/>
</dbReference>
<dbReference type="GeneID" id="83155732"/>
<protein>
    <recommendedName>
        <fullName evidence="4 5">Large ribosomal subunit protein bL33</fullName>
    </recommendedName>
</protein>
<dbReference type="GO" id="GO:1990904">
    <property type="term" value="C:ribonucleoprotein complex"/>
    <property type="evidence" value="ECO:0007669"/>
    <property type="project" value="UniProtKB-KW"/>
</dbReference>
<evidence type="ECO:0000256" key="3">
    <source>
        <dbReference type="ARBA" id="ARBA00023274"/>
    </source>
</evidence>
<proteinExistence type="inferred from homology"/>
<keyword evidence="7" id="KW-1185">Reference proteome</keyword>